<dbReference type="PANTHER" id="PTHR46708:SF2">
    <property type="entry name" value="FIBRONECTIN TYPE-III DOMAIN-CONTAINING PROTEIN"/>
    <property type="match status" value="1"/>
</dbReference>
<dbReference type="Proteomes" id="UP001199795">
    <property type="component" value="Unassembled WGS sequence"/>
</dbReference>
<protein>
    <submittedName>
        <fullName evidence="5">Fibronectin type III domain-containing protein</fullName>
    </submittedName>
</protein>
<name>A0AAE3ERY0_9FLAO</name>
<evidence type="ECO:0000256" key="2">
    <source>
        <dbReference type="ARBA" id="ARBA00022737"/>
    </source>
</evidence>
<organism evidence="5 6">
    <name type="scientific">Wocania arenilitoris</name>
    <dbReference type="NCBI Taxonomy" id="2044858"/>
    <lineage>
        <taxon>Bacteria</taxon>
        <taxon>Pseudomonadati</taxon>
        <taxon>Bacteroidota</taxon>
        <taxon>Flavobacteriia</taxon>
        <taxon>Flavobacteriales</taxon>
        <taxon>Flavobacteriaceae</taxon>
        <taxon>Wocania</taxon>
    </lineage>
</organism>
<keyword evidence="2" id="KW-0677">Repeat</keyword>
<evidence type="ECO:0000313" key="5">
    <source>
        <dbReference type="EMBL" id="MCF7569314.1"/>
    </source>
</evidence>
<evidence type="ECO:0000313" key="6">
    <source>
        <dbReference type="Proteomes" id="UP001199795"/>
    </source>
</evidence>
<dbReference type="InterPro" id="IPR026444">
    <property type="entry name" value="Secre_tail"/>
</dbReference>
<feature type="signal peptide" evidence="3">
    <location>
        <begin position="1"/>
        <end position="24"/>
    </location>
</feature>
<dbReference type="RefSeq" id="WP_237240641.1">
    <property type="nucleotide sequence ID" value="NZ_JAKKDU010000017.1"/>
</dbReference>
<feature type="domain" description="Fibronectin type-III" evidence="4">
    <location>
        <begin position="574"/>
        <end position="663"/>
    </location>
</feature>
<keyword evidence="6" id="KW-1185">Reference proteome</keyword>
<keyword evidence="1 3" id="KW-0732">Signal</keyword>
<reference evidence="5" key="1">
    <citation type="submission" date="2022-01" db="EMBL/GenBank/DDBJ databases">
        <title>Draft genome sequence of Sabulilitoribacter arenilitoris KCTC 52401.</title>
        <authorList>
            <person name="Oh J.-S."/>
        </authorList>
    </citation>
    <scope>NUCLEOTIDE SEQUENCE</scope>
    <source>
        <strain evidence="5">HMF6543</strain>
    </source>
</reference>
<dbReference type="PANTHER" id="PTHR46708">
    <property type="entry name" value="TENASCIN"/>
    <property type="match status" value="1"/>
</dbReference>
<dbReference type="Pfam" id="PF00041">
    <property type="entry name" value="fn3"/>
    <property type="match status" value="2"/>
</dbReference>
<dbReference type="EMBL" id="JAKKDU010000017">
    <property type="protein sequence ID" value="MCF7569314.1"/>
    <property type="molecule type" value="Genomic_DNA"/>
</dbReference>
<evidence type="ECO:0000259" key="4">
    <source>
        <dbReference type="PROSITE" id="PS50853"/>
    </source>
</evidence>
<dbReference type="Gene3D" id="2.60.40.10">
    <property type="entry name" value="Immunoglobulins"/>
    <property type="match status" value="2"/>
</dbReference>
<dbReference type="CDD" id="cd00063">
    <property type="entry name" value="FN3"/>
    <property type="match status" value="2"/>
</dbReference>
<sequence>MKHNKLFLYVIGMLLLASFKNSYSQTTYNVTSTDLEGPGSFLQAIQDANANPGEDIIQFSAGLIVDAITPGFSLTNPDMAIILESVVIEGNGSSINAKQWWIAADGTTNPLAACPGSIGSTTIMLKAPTFLRVGTIGQDNSAITVTIKDLSIKEFNGVAQIYENATLNLENFKASDIWATNNCPSGTTGMMSVASGGSLSIKNSSFQESINWETTPDLTATIISEPNAGNLTIENSLFYDLNKQKHYAINWEGSGSAVANIVSSRFLGAGGLKISGGTTTNIVNSTFVLSDGLGVLNYGERIWNNSNGPMNIIASSIRFNGNECNLECSSFSVNSLIHNSSSGSLNFIESAIGFNFPSTTGTILLTLEGSNITADGATWIEPSVSQDAAALKTITSQLNLLTNLNGFEPQVNTSIVFLDAEFVKPAFPGELIDVVNTPLTNPITNQPITLDPIGNDRFDGNGFRDIGAIQLSVAPFLNLSSIGNESATLNWNEPVHHDGHSIIRYEVSYIESGGFTPTIVTVNLPNLTTTINGLTNGTEYVFSVRAVYDNGGSELNGPYSNNVTDTPFGTLNAPTLIATPGDQQIDLSWNLPDLGGRTFQNYVLYWKESSSSTWDTVYVITDPNETTRTVSGLVNGTTYEFRINARASGEISVFNTTTATPDSGLGIEELSNNVVSFYPNPVNDVVNIKLDESFKAKLFNISGKLVLEVNNKKQIDISFLSRGAYILKIESEDKIYSGKILKE</sequence>
<feature type="chain" id="PRO_5041925234" evidence="3">
    <location>
        <begin position="25"/>
        <end position="743"/>
    </location>
</feature>
<dbReference type="SMART" id="SM00060">
    <property type="entry name" value="FN3"/>
    <property type="match status" value="2"/>
</dbReference>
<dbReference type="InterPro" id="IPR003961">
    <property type="entry name" value="FN3_dom"/>
</dbReference>
<dbReference type="AlphaFoldDB" id="A0AAE3ERY0"/>
<dbReference type="InterPro" id="IPR013783">
    <property type="entry name" value="Ig-like_fold"/>
</dbReference>
<dbReference type="Pfam" id="PF18962">
    <property type="entry name" value="Por_Secre_tail"/>
    <property type="match status" value="1"/>
</dbReference>
<dbReference type="PROSITE" id="PS50853">
    <property type="entry name" value="FN3"/>
    <property type="match status" value="2"/>
</dbReference>
<dbReference type="InterPro" id="IPR036116">
    <property type="entry name" value="FN3_sf"/>
</dbReference>
<evidence type="ECO:0000256" key="1">
    <source>
        <dbReference type="ARBA" id="ARBA00022729"/>
    </source>
</evidence>
<dbReference type="SUPFAM" id="SSF49265">
    <property type="entry name" value="Fibronectin type III"/>
    <property type="match status" value="1"/>
</dbReference>
<accession>A0AAE3ERY0</accession>
<feature type="domain" description="Fibronectin type-III" evidence="4">
    <location>
        <begin position="472"/>
        <end position="573"/>
    </location>
</feature>
<proteinExistence type="predicted"/>
<dbReference type="NCBIfam" id="TIGR04183">
    <property type="entry name" value="Por_Secre_tail"/>
    <property type="match status" value="1"/>
</dbReference>
<gene>
    <name evidence="5" type="ORF">L3X37_13235</name>
</gene>
<dbReference type="InterPro" id="IPR050991">
    <property type="entry name" value="ECM_Regulatory_Proteins"/>
</dbReference>
<evidence type="ECO:0000256" key="3">
    <source>
        <dbReference type="SAM" id="SignalP"/>
    </source>
</evidence>
<comment type="caution">
    <text evidence="5">The sequence shown here is derived from an EMBL/GenBank/DDBJ whole genome shotgun (WGS) entry which is preliminary data.</text>
</comment>